<protein>
    <recommendedName>
        <fullName evidence="3">DUF1579 domain-containing protein</fullName>
    </recommendedName>
</protein>
<organism evidence="1 2">
    <name type="scientific">Acidisarcina polymorpha</name>
    <dbReference type="NCBI Taxonomy" id="2211140"/>
    <lineage>
        <taxon>Bacteria</taxon>
        <taxon>Pseudomonadati</taxon>
        <taxon>Acidobacteriota</taxon>
        <taxon>Terriglobia</taxon>
        <taxon>Terriglobales</taxon>
        <taxon>Acidobacteriaceae</taxon>
        <taxon>Acidisarcina</taxon>
    </lineage>
</organism>
<accession>A0A2Z5FYL4</accession>
<dbReference type="EMBL" id="CP030840">
    <property type="protein sequence ID" value="AXC11938.1"/>
    <property type="molecule type" value="Genomic_DNA"/>
</dbReference>
<proteinExistence type="predicted"/>
<dbReference type="Proteomes" id="UP000253606">
    <property type="component" value="Chromosome"/>
</dbReference>
<reference evidence="1 2" key="1">
    <citation type="journal article" date="2018" name="Front. Microbiol.">
        <title>Hydrolytic Capabilities as a Key to Environmental Success: Chitinolytic and Cellulolytic Acidobacteria From Acidic Sub-arctic Soils and Boreal Peatlands.</title>
        <authorList>
            <person name="Belova S.E."/>
            <person name="Ravin N.V."/>
            <person name="Pankratov T.A."/>
            <person name="Rakitin A.L."/>
            <person name="Ivanova A.A."/>
            <person name="Beletsky A.V."/>
            <person name="Mardanov A.V."/>
            <person name="Sinninghe Damste J.S."/>
            <person name="Dedysh S.N."/>
        </authorList>
    </citation>
    <scope>NUCLEOTIDE SEQUENCE [LARGE SCALE GENOMIC DNA]</scope>
    <source>
        <strain evidence="1 2">SBC82</strain>
    </source>
</reference>
<sequence length="208" mass="22661">MKWILSVKNLQGLSLALVAVGLVLPMEASAQQEKPTIASLNELGAEGSILAQRVGLWDVTETEWASPTAPPVTTKGLVAERVLMGTLLQEIIREPGAPTPKAVKRTDLLSYTRLQGRWGYVSFDTRAPVGLMPAWSAGRGGGSTINLIFEPFAVPASGASVTGQLILMEQVIRFEGPDRDVKDQYFTPADGTGTKWLRHRYAYTRRPQ</sequence>
<gene>
    <name evidence="1" type="ORF">ACPOL_2622</name>
</gene>
<evidence type="ECO:0000313" key="1">
    <source>
        <dbReference type="EMBL" id="AXC11938.1"/>
    </source>
</evidence>
<dbReference type="RefSeq" id="WP_114207287.1">
    <property type="nucleotide sequence ID" value="NZ_CP030840.1"/>
</dbReference>
<dbReference type="AlphaFoldDB" id="A0A2Z5FYL4"/>
<evidence type="ECO:0008006" key="3">
    <source>
        <dbReference type="Google" id="ProtNLM"/>
    </source>
</evidence>
<keyword evidence="2" id="KW-1185">Reference proteome</keyword>
<dbReference type="KEGG" id="abas:ACPOL_2622"/>
<evidence type="ECO:0000313" key="2">
    <source>
        <dbReference type="Proteomes" id="UP000253606"/>
    </source>
</evidence>
<dbReference type="OrthoDB" id="8781632at2"/>
<name>A0A2Z5FYL4_9BACT</name>